<name>A0A9P6VX65_RHOMI</name>
<keyword evidence="8" id="KW-0520">NAD</keyword>
<protein>
    <recommendedName>
        <fullName evidence="10">tRNA-dihydrouridine(16/17) synthase [NAD(P)(+)]</fullName>
        <ecNumber evidence="10">1.3.1.88</ecNumber>
    </recommendedName>
</protein>
<dbReference type="GO" id="GO:0017150">
    <property type="term" value="F:tRNA dihydrouridine synthase activity"/>
    <property type="evidence" value="ECO:0007669"/>
    <property type="project" value="InterPro"/>
</dbReference>
<comment type="caution">
    <text evidence="19">The sequence shown here is derived from an EMBL/GenBank/DDBJ whole genome shotgun (WGS) entry which is preliminary data.</text>
</comment>
<dbReference type="CDD" id="cd02801">
    <property type="entry name" value="DUS_like_FMN"/>
    <property type="match status" value="1"/>
</dbReference>
<dbReference type="PANTHER" id="PTHR11082:SF5">
    <property type="entry name" value="TRNA-DIHYDROURIDINE(16_17) SYNTHASE [NAD(P)(+)]-LIKE"/>
    <property type="match status" value="1"/>
</dbReference>
<dbReference type="EMBL" id="PUHQ01000067">
    <property type="protein sequence ID" value="KAG0658365.1"/>
    <property type="molecule type" value="Genomic_DNA"/>
</dbReference>
<evidence type="ECO:0000256" key="5">
    <source>
        <dbReference type="ARBA" id="ARBA00022694"/>
    </source>
</evidence>
<dbReference type="Pfam" id="PF01207">
    <property type="entry name" value="Dus"/>
    <property type="match status" value="1"/>
</dbReference>
<evidence type="ECO:0000313" key="20">
    <source>
        <dbReference type="Proteomes" id="UP000777482"/>
    </source>
</evidence>
<comment type="cofactor">
    <cofactor evidence="1">
        <name>FMN</name>
        <dbReference type="ChEBI" id="CHEBI:58210"/>
    </cofactor>
</comment>
<comment type="catalytic activity">
    <reaction evidence="14">
        <text>5,6-dihydrouridine(16) in tRNA + NAD(+) = uridine(16) in tRNA + NADH + H(+)</text>
        <dbReference type="Rhea" id="RHEA:53380"/>
        <dbReference type="Rhea" id="RHEA-COMP:13543"/>
        <dbReference type="Rhea" id="RHEA-COMP:13544"/>
        <dbReference type="ChEBI" id="CHEBI:15378"/>
        <dbReference type="ChEBI" id="CHEBI:57540"/>
        <dbReference type="ChEBI" id="CHEBI:57945"/>
        <dbReference type="ChEBI" id="CHEBI:65315"/>
        <dbReference type="ChEBI" id="CHEBI:74443"/>
        <dbReference type="EC" id="1.3.1.88"/>
    </reaction>
    <physiologicalReaction direction="right-to-left" evidence="14">
        <dbReference type="Rhea" id="RHEA:53382"/>
    </physiologicalReaction>
</comment>
<evidence type="ECO:0000256" key="11">
    <source>
        <dbReference type="ARBA" id="ARBA00047287"/>
    </source>
</evidence>
<dbReference type="Gene3D" id="3.20.20.70">
    <property type="entry name" value="Aldolase class I"/>
    <property type="match status" value="1"/>
</dbReference>
<dbReference type="SUPFAM" id="SSF51395">
    <property type="entry name" value="FMN-linked oxidoreductases"/>
    <property type="match status" value="1"/>
</dbReference>
<dbReference type="PROSITE" id="PS01136">
    <property type="entry name" value="UPF0034"/>
    <property type="match status" value="1"/>
</dbReference>
<comment type="catalytic activity">
    <reaction evidence="13">
        <text>a 5,6-dihydrouridine in mRNA + NAD(+) = a uridine in mRNA + NADH + H(+)</text>
        <dbReference type="Rhea" id="RHEA:69851"/>
        <dbReference type="Rhea" id="RHEA-COMP:14658"/>
        <dbReference type="Rhea" id="RHEA-COMP:17789"/>
        <dbReference type="ChEBI" id="CHEBI:15378"/>
        <dbReference type="ChEBI" id="CHEBI:57540"/>
        <dbReference type="ChEBI" id="CHEBI:57945"/>
        <dbReference type="ChEBI" id="CHEBI:65315"/>
        <dbReference type="ChEBI" id="CHEBI:74443"/>
    </reaction>
    <physiologicalReaction direction="right-to-left" evidence="13">
        <dbReference type="Rhea" id="RHEA:69853"/>
    </physiologicalReaction>
</comment>
<evidence type="ECO:0000256" key="9">
    <source>
        <dbReference type="ARBA" id="ARBA00038313"/>
    </source>
</evidence>
<evidence type="ECO:0000256" key="8">
    <source>
        <dbReference type="ARBA" id="ARBA00023027"/>
    </source>
</evidence>
<keyword evidence="20" id="KW-1185">Reference proteome</keyword>
<comment type="catalytic activity">
    <reaction evidence="15">
        <text>a 5,6-dihydrouridine in mRNA + NADP(+) = a uridine in mRNA + NADPH + H(+)</text>
        <dbReference type="Rhea" id="RHEA:69855"/>
        <dbReference type="Rhea" id="RHEA-COMP:14658"/>
        <dbReference type="Rhea" id="RHEA-COMP:17789"/>
        <dbReference type="ChEBI" id="CHEBI:15378"/>
        <dbReference type="ChEBI" id="CHEBI:57783"/>
        <dbReference type="ChEBI" id="CHEBI:58349"/>
        <dbReference type="ChEBI" id="CHEBI:65315"/>
        <dbReference type="ChEBI" id="CHEBI:74443"/>
    </reaction>
    <physiologicalReaction direction="right-to-left" evidence="15">
        <dbReference type="Rhea" id="RHEA:69857"/>
    </physiologicalReaction>
</comment>
<evidence type="ECO:0000256" key="1">
    <source>
        <dbReference type="ARBA" id="ARBA00001917"/>
    </source>
</evidence>
<feature type="compositionally biased region" description="Low complexity" evidence="17">
    <location>
        <begin position="553"/>
        <end position="587"/>
    </location>
</feature>
<dbReference type="AlphaFoldDB" id="A0A9P6VX65"/>
<gene>
    <name evidence="19" type="ORF">C6P46_005821</name>
</gene>
<feature type="region of interest" description="Disordered" evidence="17">
    <location>
        <begin position="1"/>
        <end position="43"/>
    </location>
</feature>
<evidence type="ECO:0000256" key="10">
    <source>
        <dbReference type="ARBA" id="ARBA00038890"/>
    </source>
</evidence>
<comment type="catalytic activity">
    <reaction evidence="11">
        <text>5,6-dihydrouridine(17) in tRNA + NAD(+) = uridine(17) in tRNA + NADH + H(+)</text>
        <dbReference type="Rhea" id="RHEA:53372"/>
        <dbReference type="Rhea" id="RHEA-COMP:13541"/>
        <dbReference type="Rhea" id="RHEA-COMP:13542"/>
        <dbReference type="ChEBI" id="CHEBI:15378"/>
        <dbReference type="ChEBI" id="CHEBI:57540"/>
        <dbReference type="ChEBI" id="CHEBI:57945"/>
        <dbReference type="ChEBI" id="CHEBI:65315"/>
        <dbReference type="ChEBI" id="CHEBI:74443"/>
        <dbReference type="EC" id="1.3.1.88"/>
    </reaction>
    <physiologicalReaction direction="right-to-left" evidence="11">
        <dbReference type="Rhea" id="RHEA:53374"/>
    </physiologicalReaction>
</comment>
<evidence type="ECO:0000256" key="2">
    <source>
        <dbReference type="ARBA" id="ARBA00022630"/>
    </source>
</evidence>
<evidence type="ECO:0000256" key="16">
    <source>
        <dbReference type="ARBA" id="ARBA00049467"/>
    </source>
</evidence>
<dbReference type="EC" id="1.3.1.88" evidence="10"/>
<evidence type="ECO:0000256" key="4">
    <source>
        <dbReference type="ARBA" id="ARBA00022664"/>
    </source>
</evidence>
<keyword evidence="6" id="KW-0521">NADP</keyword>
<keyword evidence="2" id="KW-0285">Flavoprotein</keyword>
<dbReference type="GO" id="GO:0006397">
    <property type="term" value="P:mRNA processing"/>
    <property type="evidence" value="ECO:0007669"/>
    <property type="project" value="UniProtKB-KW"/>
</dbReference>
<evidence type="ECO:0000256" key="6">
    <source>
        <dbReference type="ARBA" id="ARBA00022857"/>
    </source>
</evidence>
<dbReference type="InterPro" id="IPR013785">
    <property type="entry name" value="Aldolase_TIM"/>
</dbReference>
<dbReference type="InterPro" id="IPR018517">
    <property type="entry name" value="tRNA_hU_synthase_CS"/>
</dbReference>
<evidence type="ECO:0000256" key="14">
    <source>
        <dbReference type="ARBA" id="ARBA00048934"/>
    </source>
</evidence>
<feature type="domain" description="DUS-like FMN-binding" evidence="18">
    <location>
        <begin position="65"/>
        <end position="324"/>
    </location>
</feature>
<feature type="compositionally biased region" description="Low complexity" evidence="17">
    <location>
        <begin position="1"/>
        <end position="17"/>
    </location>
</feature>
<comment type="similarity">
    <text evidence="9">Belongs to the Dus family. Dus1 subfamily.</text>
</comment>
<keyword evidence="5" id="KW-0819">tRNA processing</keyword>
<feature type="region of interest" description="Disordered" evidence="17">
    <location>
        <begin position="552"/>
        <end position="665"/>
    </location>
</feature>
<evidence type="ECO:0000256" key="15">
    <source>
        <dbReference type="ARBA" id="ARBA00049447"/>
    </source>
</evidence>
<dbReference type="OrthoDB" id="272303at2759"/>
<dbReference type="Proteomes" id="UP000777482">
    <property type="component" value="Unassembled WGS sequence"/>
</dbReference>
<accession>A0A9P6VX65</accession>
<dbReference type="PANTHER" id="PTHR11082">
    <property type="entry name" value="TRNA-DIHYDROURIDINE SYNTHASE"/>
    <property type="match status" value="1"/>
</dbReference>
<comment type="catalytic activity">
    <reaction evidence="16">
        <text>5,6-dihydrouridine(17) in tRNA + NADP(+) = uridine(17) in tRNA + NADPH + H(+)</text>
        <dbReference type="Rhea" id="RHEA:53368"/>
        <dbReference type="Rhea" id="RHEA-COMP:13541"/>
        <dbReference type="Rhea" id="RHEA-COMP:13542"/>
        <dbReference type="ChEBI" id="CHEBI:15378"/>
        <dbReference type="ChEBI" id="CHEBI:57783"/>
        <dbReference type="ChEBI" id="CHEBI:58349"/>
        <dbReference type="ChEBI" id="CHEBI:65315"/>
        <dbReference type="ChEBI" id="CHEBI:74443"/>
        <dbReference type="EC" id="1.3.1.88"/>
    </reaction>
    <physiologicalReaction direction="right-to-left" evidence="16">
        <dbReference type="Rhea" id="RHEA:53370"/>
    </physiologicalReaction>
</comment>
<evidence type="ECO:0000256" key="12">
    <source>
        <dbReference type="ARBA" id="ARBA00047652"/>
    </source>
</evidence>
<evidence type="ECO:0000256" key="17">
    <source>
        <dbReference type="SAM" id="MobiDB-lite"/>
    </source>
</evidence>
<feature type="compositionally biased region" description="Basic and acidic residues" evidence="17">
    <location>
        <begin position="591"/>
        <end position="613"/>
    </location>
</feature>
<dbReference type="InterPro" id="IPR035587">
    <property type="entry name" value="DUS-like_FMN-bd"/>
</dbReference>
<evidence type="ECO:0000256" key="13">
    <source>
        <dbReference type="ARBA" id="ARBA00048342"/>
    </source>
</evidence>
<evidence type="ECO:0000256" key="7">
    <source>
        <dbReference type="ARBA" id="ARBA00023002"/>
    </source>
</evidence>
<feature type="region of interest" description="Disordered" evidence="17">
    <location>
        <begin position="485"/>
        <end position="518"/>
    </location>
</feature>
<evidence type="ECO:0000313" key="19">
    <source>
        <dbReference type="EMBL" id="KAG0658365.1"/>
    </source>
</evidence>
<evidence type="ECO:0000259" key="18">
    <source>
        <dbReference type="Pfam" id="PF01207"/>
    </source>
</evidence>
<evidence type="ECO:0000256" key="3">
    <source>
        <dbReference type="ARBA" id="ARBA00022643"/>
    </source>
</evidence>
<comment type="catalytic activity">
    <reaction evidence="12">
        <text>5,6-dihydrouridine(16) in tRNA + NADP(+) = uridine(16) in tRNA + NADPH + H(+)</text>
        <dbReference type="Rhea" id="RHEA:53376"/>
        <dbReference type="Rhea" id="RHEA-COMP:13543"/>
        <dbReference type="Rhea" id="RHEA-COMP:13544"/>
        <dbReference type="ChEBI" id="CHEBI:15378"/>
        <dbReference type="ChEBI" id="CHEBI:57783"/>
        <dbReference type="ChEBI" id="CHEBI:58349"/>
        <dbReference type="ChEBI" id="CHEBI:65315"/>
        <dbReference type="ChEBI" id="CHEBI:74443"/>
        <dbReference type="EC" id="1.3.1.88"/>
    </reaction>
    <physiologicalReaction direction="right-to-left" evidence="12">
        <dbReference type="Rhea" id="RHEA:53378"/>
    </physiologicalReaction>
</comment>
<reference evidence="19 20" key="1">
    <citation type="submission" date="2020-11" db="EMBL/GenBank/DDBJ databases">
        <title>Kefir isolates.</title>
        <authorList>
            <person name="Marcisauskas S."/>
            <person name="Kim Y."/>
            <person name="Blasche S."/>
        </authorList>
    </citation>
    <scope>NUCLEOTIDE SEQUENCE [LARGE SCALE GENOMIC DNA]</scope>
    <source>
        <strain evidence="19 20">KR</strain>
    </source>
</reference>
<organism evidence="19 20">
    <name type="scientific">Rhodotorula mucilaginosa</name>
    <name type="common">Yeast</name>
    <name type="synonym">Rhodotorula rubra</name>
    <dbReference type="NCBI Taxonomy" id="5537"/>
    <lineage>
        <taxon>Eukaryota</taxon>
        <taxon>Fungi</taxon>
        <taxon>Dikarya</taxon>
        <taxon>Basidiomycota</taxon>
        <taxon>Pucciniomycotina</taxon>
        <taxon>Microbotryomycetes</taxon>
        <taxon>Sporidiobolales</taxon>
        <taxon>Sporidiobolaceae</taxon>
        <taxon>Rhodotorula</taxon>
    </lineage>
</organism>
<proteinExistence type="inferred from homology"/>
<sequence length="665" mass="72306">MATAAVATTPTSAAETSTPPPADPSTVEYERPPTLDELEPQPRGYEGKLQGHELWEAIGKPKYVVAPMVDQSELAWRILSRVHGANLCYTPMFHAASFATQPKSRQEAFDLSPDSIEGVAPYDRPLVVQFCANDKEHFLNAAKHVTDRCDAVDLNLGCPQGIAKRGHYGAFLMEEWNLIRSLISHLHQNLTIPIIAKIRVFPSVAKTLHYASHVYASGAQLVTVHGRTREAKGPQTGLASWDKIRRVVDLLSPKVPVLANGGIPSSEEIEPCLDETGAYGVMSAEGNLYNPMLFAPHNAAAGRTYLSQLPEPMRSALEACEQELDLSGAGWDRDHAAYAPATFLAQQYLAIVTTLPSTKTATSAIKAHLYKLFRPVWAAGRHPEMRESLGRAGGISGTMEYLDRVKEFQDWVDQFRELLKADRAAGLLPADSNRPLTHAEVQTSFGGVIPYSHSQPYLRVTQPAGSREELELKAVDDAAKRKREVEELGAIDPAAEAKRSKPSPASPPAPAPAAGEAVPAPSTFPCTTPSCTNAAAGKCSNRVCKTCCASLRSPASTSSTSTSPSSDGVSDPAPTTDATTAAPTSTTLHPCEFHETKEAKERELAVRRKEMQKLKRQRGKLKSVENDAKVKALNEQKRKERREAEQQQRKKEKEEEQAPTASSTS</sequence>
<feature type="compositionally biased region" description="Basic and acidic residues" evidence="17">
    <location>
        <begin position="622"/>
        <end position="656"/>
    </location>
</feature>
<keyword evidence="4" id="KW-0507">mRNA processing</keyword>
<dbReference type="GO" id="GO:0050660">
    <property type="term" value="F:flavin adenine dinucleotide binding"/>
    <property type="evidence" value="ECO:0007669"/>
    <property type="project" value="InterPro"/>
</dbReference>
<keyword evidence="7" id="KW-0560">Oxidoreductase</keyword>
<keyword evidence="3" id="KW-0288">FMN</keyword>